<evidence type="ECO:0000256" key="4">
    <source>
        <dbReference type="ARBA" id="ARBA00022475"/>
    </source>
</evidence>
<dbReference type="InterPro" id="IPR004762">
    <property type="entry name" value="Amino_acid_permease_fungi"/>
</dbReference>
<accession>A0ABP0EIJ5</accession>
<dbReference type="PANTHER" id="PTHR43341:SF1">
    <property type="entry name" value="GENERAL AMINO-ACID PERMEASE GAP1"/>
    <property type="match status" value="1"/>
</dbReference>
<keyword evidence="8 9" id="KW-0472">Membrane</keyword>
<sequence>MLEKKESGTMLSADTSSSVRSMAAKAKVATFIDSFRRAEVPPVSDIEANSGGPPIVPSLPLENSLKDRHVQMIAIAGCVGTGLFISLGTALAQAGPAGLIISYGVVSVLLYFIVQSLGQLSSTFPTQGNFLAYNTRFLDESWGFAMNWNYCLQWMVTLPLSLVSASLTIEYWGSEINTVVWVAIFYVFICGINIFGVKGYGEGEFIFSLIKVVAIVGFCILAVILICGGSPNHMGYIGARYWHHPGAFATGFKGVCSVFVNAAFSFAGTELCALAAANAENPKTAMPKAVKQVFWRILIFYLLSTILICFLVPSNSPDLFTGSASSTSPFVIAIKSSGIRVLPSIFNVVILISVLSVANASVFATSRPLVALAEAGHGPKILLYIDRKGRPMAALLFTFAFGLISFVSASSKQAEVFNWLLAISGLAAIFTWLSISLAQLRVSHACKVQGVSKEEFPFLATGGDYGAWFSIIINVLILIAQFYVGLYPVGGPDLNIKVFLQVYLCAPVVLVFYVGHKLYTRNWKLYIRAEDMDITTGRRVVDLDVLLQEREEERREWAERPWYYRLYNTWC</sequence>
<evidence type="ECO:0000313" key="12">
    <source>
        <dbReference type="Proteomes" id="UP001497600"/>
    </source>
</evidence>
<feature type="transmembrane region" description="Helical" evidence="9">
    <location>
        <begin position="498"/>
        <end position="515"/>
    </location>
</feature>
<dbReference type="Proteomes" id="UP001497600">
    <property type="component" value="Chromosome G"/>
</dbReference>
<keyword evidence="12" id="KW-1185">Reference proteome</keyword>
<dbReference type="InterPro" id="IPR004841">
    <property type="entry name" value="AA-permease/SLC12A_dom"/>
</dbReference>
<organism evidence="11 12">
    <name type="scientific">[Candida] anglica</name>
    <dbReference type="NCBI Taxonomy" id="148631"/>
    <lineage>
        <taxon>Eukaryota</taxon>
        <taxon>Fungi</taxon>
        <taxon>Dikarya</taxon>
        <taxon>Ascomycota</taxon>
        <taxon>Saccharomycotina</taxon>
        <taxon>Pichiomycetes</taxon>
        <taxon>Debaryomycetaceae</taxon>
        <taxon>Kurtzmaniella</taxon>
    </lineage>
</organism>
<keyword evidence="7 9" id="KW-1133">Transmembrane helix</keyword>
<feature type="transmembrane region" description="Helical" evidence="9">
    <location>
        <begin position="178"/>
        <end position="197"/>
    </location>
</feature>
<evidence type="ECO:0000256" key="6">
    <source>
        <dbReference type="ARBA" id="ARBA00022970"/>
    </source>
</evidence>
<evidence type="ECO:0000313" key="11">
    <source>
        <dbReference type="EMBL" id="CAK7917045.1"/>
    </source>
</evidence>
<feature type="transmembrane region" description="Helical" evidence="9">
    <location>
        <begin position="151"/>
        <end position="172"/>
    </location>
</feature>
<feature type="domain" description="Amino acid permease/ SLC12A" evidence="10">
    <location>
        <begin position="69"/>
        <end position="525"/>
    </location>
</feature>
<feature type="transmembrane region" description="Helical" evidence="9">
    <location>
        <begin position="209"/>
        <end position="231"/>
    </location>
</feature>
<feature type="transmembrane region" description="Helical" evidence="9">
    <location>
        <begin position="251"/>
        <end position="273"/>
    </location>
</feature>
<protein>
    <submittedName>
        <fullName evidence="11">General amino-acid permease Gap2p</fullName>
    </submittedName>
</protein>
<reference evidence="11 12" key="1">
    <citation type="submission" date="2024-01" db="EMBL/GenBank/DDBJ databases">
        <authorList>
            <consortium name="Genoscope - CEA"/>
            <person name="William W."/>
        </authorList>
    </citation>
    <scope>NUCLEOTIDE SEQUENCE [LARGE SCALE GENOMIC DNA]</scope>
    <source>
        <strain evidence="11 12">29B2s-10</strain>
    </source>
</reference>
<evidence type="ECO:0000256" key="3">
    <source>
        <dbReference type="ARBA" id="ARBA00022448"/>
    </source>
</evidence>
<keyword evidence="3" id="KW-0813">Transport</keyword>
<dbReference type="InterPro" id="IPR050524">
    <property type="entry name" value="APC_YAT"/>
</dbReference>
<keyword evidence="6" id="KW-0029">Amino-acid transport</keyword>
<comment type="subcellular location">
    <subcellularLocation>
        <location evidence="1">Cell membrane</location>
        <topology evidence="1">Multi-pass membrane protein</topology>
    </subcellularLocation>
</comment>
<evidence type="ECO:0000256" key="2">
    <source>
        <dbReference type="ARBA" id="ARBA00006983"/>
    </source>
</evidence>
<evidence type="ECO:0000256" key="5">
    <source>
        <dbReference type="ARBA" id="ARBA00022692"/>
    </source>
</evidence>
<name>A0ABP0EIJ5_9ASCO</name>
<comment type="similarity">
    <text evidence="2">Belongs to the amino acid-polyamine-organocation (APC) superfamily. YAT (TC 2.A.3.10) family.</text>
</comment>
<evidence type="ECO:0000256" key="8">
    <source>
        <dbReference type="ARBA" id="ARBA00023136"/>
    </source>
</evidence>
<keyword evidence="5 9" id="KW-0812">Transmembrane</keyword>
<feature type="transmembrane region" description="Helical" evidence="9">
    <location>
        <begin position="465"/>
        <end position="486"/>
    </location>
</feature>
<dbReference type="Gene3D" id="1.20.1740.10">
    <property type="entry name" value="Amino acid/polyamine transporter I"/>
    <property type="match status" value="1"/>
</dbReference>
<feature type="transmembrane region" description="Helical" evidence="9">
    <location>
        <begin position="293"/>
        <end position="313"/>
    </location>
</feature>
<proteinExistence type="inferred from homology"/>
<feature type="transmembrane region" description="Helical" evidence="9">
    <location>
        <begin position="97"/>
        <end position="114"/>
    </location>
</feature>
<evidence type="ECO:0000259" key="10">
    <source>
        <dbReference type="Pfam" id="PF00324"/>
    </source>
</evidence>
<evidence type="ECO:0000256" key="1">
    <source>
        <dbReference type="ARBA" id="ARBA00004651"/>
    </source>
</evidence>
<dbReference type="PANTHER" id="PTHR43341">
    <property type="entry name" value="AMINO ACID PERMEASE"/>
    <property type="match status" value="1"/>
</dbReference>
<evidence type="ECO:0000256" key="7">
    <source>
        <dbReference type="ARBA" id="ARBA00022989"/>
    </source>
</evidence>
<feature type="transmembrane region" description="Helical" evidence="9">
    <location>
        <begin position="391"/>
        <end position="410"/>
    </location>
</feature>
<keyword evidence="4" id="KW-1003">Cell membrane</keyword>
<feature type="transmembrane region" description="Helical" evidence="9">
    <location>
        <begin position="72"/>
        <end position="91"/>
    </location>
</feature>
<dbReference type="EMBL" id="OZ004259">
    <property type="protein sequence ID" value="CAK7917045.1"/>
    <property type="molecule type" value="Genomic_DNA"/>
</dbReference>
<dbReference type="PIRSF" id="PIRSF006060">
    <property type="entry name" value="AA_transporter"/>
    <property type="match status" value="1"/>
</dbReference>
<feature type="transmembrane region" description="Helical" evidence="9">
    <location>
        <begin position="416"/>
        <end position="435"/>
    </location>
</feature>
<dbReference type="NCBIfam" id="TIGR00913">
    <property type="entry name" value="2A0310"/>
    <property type="match status" value="1"/>
</dbReference>
<gene>
    <name evidence="11" type="primary">GAP2</name>
    <name evidence="11" type="ORF">CAAN4_G06678</name>
</gene>
<feature type="transmembrane region" description="Helical" evidence="9">
    <location>
        <begin position="345"/>
        <end position="370"/>
    </location>
</feature>
<dbReference type="Pfam" id="PF00324">
    <property type="entry name" value="AA_permease"/>
    <property type="match status" value="1"/>
</dbReference>
<evidence type="ECO:0000256" key="9">
    <source>
        <dbReference type="SAM" id="Phobius"/>
    </source>
</evidence>